<comment type="catalytic activity">
    <reaction evidence="20">
        <text>(6R)-5,10-methylenetetrahydrofolyl-(gamma-L-Glu)(n) + L-glutamate + ATP = (6R)-5,10-methylenetetrahydrofolyl-(gamma-L-Glu)(n+1) + ADP + phosphate + H(+)</text>
        <dbReference type="Rhea" id="RHEA:51912"/>
        <dbReference type="Rhea" id="RHEA-COMP:13257"/>
        <dbReference type="Rhea" id="RHEA-COMP:13258"/>
        <dbReference type="ChEBI" id="CHEBI:15378"/>
        <dbReference type="ChEBI" id="CHEBI:29985"/>
        <dbReference type="ChEBI" id="CHEBI:30616"/>
        <dbReference type="ChEBI" id="CHEBI:43474"/>
        <dbReference type="ChEBI" id="CHEBI:136572"/>
        <dbReference type="ChEBI" id="CHEBI:456216"/>
        <dbReference type="EC" id="6.3.2.17"/>
    </reaction>
</comment>
<dbReference type="GO" id="GO:0004326">
    <property type="term" value="F:tetrahydrofolylpolyglutamate synthase activity"/>
    <property type="evidence" value="ECO:0007669"/>
    <property type="project" value="UniProtKB-EC"/>
</dbReference>
<comment type="catalytic activity">
    <reaction evidence="18">
        <text>(6S)-5,6,7,8-tetrahydrofolyl-(gamma-L-Glu)(n) + L-glutamate + ATP = (6S)-5,6,7,8-tetrahydrofolyl-(gamma-L-Glu)(n+1) + ADP + phosphate + H(+)</text>
        <dbReference type="Rhea" id="RHEA:10580"/>
        <dbReference type="Rhea" id="RHEA-COMP:14738"/>
        <dbReference type="Rhea" id="RHEA-COMP:14740"/>
        <dbReference type="ChEBI" id="CHEBI:15378"/>
        <dbReference type="ChEBI" id="CHEBI:29985"/>
        <dbReference type="ChEBI" id="CHEBI:30616"/>
        <dbReference type="ChEBI" id="CHEBI:43474"/>
        <dbReference type="ChEBI" id="CHEBI:141005"/>
        <dbReference type="ChEBI" id="CHEBI:456216"/>
        <dbReference type="EC" id="6.3.2.17"/>
    </reaction>
</comment>
<dbReference type="InterPro" id="IPR036615">
    <property type="entry name" value="Mur_ligase_C_dom_sf"/>
</dbReference>
<keyword evidence="12 22" id="KW-0067">ATP-binding</keyword>
<dbReference type="GO" id="GO:0005737">
    <property type="term" value="C:cytoplasm"/>
    <property type="evidence" value="ECO:0007669"/>
    <property type="project" value="TreeGrafter"/>
</dbReference>
<comment type="function">
    <text evidence="2">Functions in two distinct reactions of the de novo folate biosynthetic pathway. Catalyzes the addition of a glutamate residue to dihydropteroate (7,8-dihydropteroate or H2Pte) to form dihydrofolate (7,8-dihydrofolate monoglutamate or H2Pte-Glu). Also catalyzes successive additions of L-glutamate to tetrahydrofolate or 10-formyltetrahydrofolate or 5,10-methylenetetrahydrofolate, leading to folylpolyglutamate derivatives.</text>
</comment>
<evidence type="ECO:0000256" key="5">
    <source>
        <dbReference type="ARBA" id="ARBA00008276"/>
    </source>
</evidence>
<evidence type="ECO:0000256" key="6">
    <source>
        <dbReference type="ARBA" id="ARBA00013023"/>
    </source>
</evidence>
<dbReference type="NCBIfam" id="TIGR01499">
    <property type="entry name" value="folC"/>
    <property type="match status" value="1"/>
</dbReference>
<dbReference type="InterPro" id="IPR036565">
    <property type="entry name" value="Mur-like_cat_sf"/>
</dbReference>
<evidence type="ECO:0000313" key="25">
    <source>
        <dbReference type="EMBL" id="MVN21120.1"/>
    </source>
</evidence>
<keyword evidence="14" id="KW-0289">Folate biosynthesis</keyword>
<keyword evidence="10" id="KW-0479">Metal-binding</keyword>
<evidence type="ECO:0000256" key="1">
    <source>
        <dbReference type="ARBA" id="ARBA00001946"/>
    </source>
</evidence>
<feature type="domain" description="Mur ligase C-terminal" evidence="23">
    <location>
        <begin position="311"/>
        <end position="428"/>
    </location>
</feature>
<keyword evidence="9 22" id="KW-0436">Ligase</keyword>
<comment type="pathway">
    <text evidence="4">Cofactor biosynthesis; tetrahydrofolylpolyglutamate biosynthesis.</text>
</comment>
<dbReference type="PROSITE" id="PS01012">
    <property type="entry name" value="FOLYLPOLYGLU_SYNT_2"/>
    <property type="match status" value="1"/>
</dbReference>
<evidence type="ECO:0000256" key="22">
    <source>
        <dbReference type="PIRNR" id="PIRNR001563"/>
    </source>
</evidence>
<keyword evidence="11 22" id="KW-0547">Nucleotide-binding</keyword>
<dbReference type="InterPro" id="IPR001645">
    <property type="entry name" value="Folylpolyglutamate_synth"/>
</dbReference>
<dbReference type="EC" id="6.3.2.17" evidence="7"/>
<proteinExistence type="inferred from homology"/>
<dbReference type="Gene3D" id="3.40.1190.10">
    <property type="entry name" value="Mur-like, catalytic domain"/>
    <property type="match status" value="1"/>
</dbReference>
<comment type="catalytic activity">
    <reaction evidence="19">
        <text>10-formyltetrahydrofolyl-(gamma-L-Glu)(n) + L-glutamate + ATP = 10-formyltetrahydrofolyl-(gamma-L-Glu)(n+1) + ADP + phosphate + H(+)</text>
        <dbReference type="Rhea" id="RHEA:51904"/>
        <dbReference type="Rhea" id="RHEA-COMP:13088"/>
        <dbReference type="Rhea" id="RHEA-COMP:14300"/>
        <dbReference type="ChEBI" id="CHEBI:15378"/>
        <dbReference type="ChEBI" id="CHEBI:29985"/>
        <dbReference type="ChEBI" id="CHEBI:30616"/>
        <dbReference type="ChEBI" id="CHEBI:43474"/>
        <dbReference type="ChEBI" id="CHEBI:134413"/>
        <dbReference type="ChEBI" id="CHEBI:456216"/>
        <dbReference type="EC" id="6.3.2.17"/>
    </reaction>
</comment>
<evidence type="ECO:0000256" key="19">
    <source>
        <dbReference type="ARBA" id="ARBA00047808"/>
    </source>
</evidence>
<evidence type="ECO:0000256" key="14">
    <source>
        <dbReference type="ARBA" id="ARBA00022909"/>
    </source>
</evidence>
<dbReference type="PANTHER" id="PTHR11136:SF0">
    <property type="entry name" value="DIHYDROFOLATE SYNTHETASE-RELATED"/>
    <property type="match status" value="1"/>
</dbReference>
<dbReference type="SUPFAM" id="SSF53623">
    <property type="entry name" value="MurD-like peptide ligases, catalytic domain"/>
    <property type="match status" value="1"/>
</dbReference>
<dbReference type="InterPro" id="IPR013221">
    <property type="entry name" value="Mur_ligase_cen"/>
</dbReference>
<evidence type="ECO:0000256" key="13">
    <source>
        <dbReference type="ARBA" id="ARBA00022842"/>
    </source>
</evidence>
<comment type="cofactor">
    <cofactor evidence="1">
        <name>Mg(2+)</name>
        <dbReference type="ChEBI" id="CHEBI:18420"/>
    </cofactor>
</comment>
<evidence type="ECO:0000256" key="16">
    <source>
        <dbReference type="ARBA" id="ARBA00030592"/>
    </source>
</evidence>
<gene>
    <name evidence="25" type="ORF">GO621_06185</name>
</gene>
<dbReference type="GO" id="GO:0046656">
    <property type="term" value="P:folic acid biosynthetic process"/>
    <property type="evidence" value="ECO:0007669"/>
    <property type="project" value="UniProtKB-KW"/>
</dbReference>
<dbReference type="Proteomes" id="UP000462014">
    <property type="component" value="Unassembled WGS sequence"/>
</dbReference>
<evidence type="ECO:0000256" key="10">
    <source>
        <dbReference type="ARBA" id="ARBA00022723"/>
    </source>
</evidence>
<dbReference type="InterPro" id="IPR004101">
    <property type="entry name" value="Mur_ligase_C"/>
</dbReference>
<evidence type="ECO:0000256" key="15">
    <source>
        <dbReference type="ARBA" id="ARBA00030048"/>
    </source>
</evidence>
<keyword evidence="13" id="KW-0460">Magnesium</keyword>
<dbReference type="InterPro" id="IPR018109">
    <property type="entry name" value="Folylpolyglutamate_synth_CS"/>
</dbReference>
<evidence type="ECO:0000259" key="23">
    <source>
        <dbReference type="Pfam" id="PF02875"/>
    </source>
</evidence>
<evidence type="ECO:0000256" key="11">
    <source>
        <dbReference type="ARBA" id="ARBA00022741"/>
    </source>
</evidence>
<evidence type="ECO:0000256" key="17">
    <source>
        <dbReference type="ARBA" id="ARBA00032510"/>
    </source>
</evidence>
<dbReference type="PIRSF" id="PIRSF001563">
    <property type="entry name" value="Folylpolyglu_synth"/>
    <property type="match status" value="1"/>
</dbReference>
<dbReference type="FunFam" id="3.40.1190.10:FF:000011">
    <property type="entry name" value="Folylpolyglutamate synthase/dihydrofolate synthase"/>
    <property type="match status" value="1"/>
</dbReference>
<name>A0A7K1SVP2_9SPHI</name>
<dbReference type="Gene3D" id="3.90.190.20">
    <property type="entry name" value="Mur ligase, C-terminal domain"/>
    <property type="match status" value="1"/>
</dbReference>
<dbReference type="EMBL" id="WPIK01000004">
    <property type="protein sequence ID" value="MVN21120.1"/>
    <property type="molecule type" value="Genomic_DNA"/>
</dbReference>
<dbReference type="PANTHER" id="PTHR11136">
    <property type="entry name" value="FOLYLPOLYGLUTAMATE SYNTHASE-RELATED"/>
    <property type="match status" value="1"/>
</dbReference>
<dbReference type="Pfam" id="PF02875">
    <property type="entry name" value="Mur_ligase_C"/>
    <property type="match status" value="1"/>
</dbReference>
<evidence type="ECO:0000256" key="8">
    <source>
        <dbReference type="ARBA" id="ARBA00019357"/>
    </source>
</evidence>
<dbReference type="EC" id="6.3.2.12" evidence="6"/>
<feature type="domain" description="Mur ligase central" evidence="24">
    <location>
        <begin position="51"/>
        <end position="278"/>
    </location>
</feature>
<evidence type="ECO:0000256" key="2">
    <source>
        <dbReference type="ARBA" id="ARBA00002714"/>
    </source>
</evidence>
<organism evidence="25 26">
    <name type="scientific">Mucilaginibacter arboris</name>
    <dbReference type="NCBI Taxonomy" id="2682090"/>
    <lineage>
        <taxon>Bacteria</taxon>
        <taxon>Pseudomonadati</taxon>
        <taxon>Bacteroidota</taxon>
        <taxon>Sphingobacteriia</taxon>
        <taxon>Sphingobacteriales</taxon>
        <taxon>Sphingobacteriaceae</taxon>
        <taxon>Mucilaginibacter</taxon>
    </lineage>
</organism>
<dbReference type="RefSeq" id="WP_157565186.1">
    <property type="nucleotide sequence ID" value="NZ_WPIK01000004.1"/>
</dbReference>
<dbReference type="GO" id="GO:0046872">
    <property type="term" value="F:metal ion binding"/>
    <property type="evidence" value="ECO:0007669"/>
    <property type="project" value="UniProtKB-KW"/>
</dbReference>
<evidence type="ECO:0000256" key="9">
    <source>
        <dbReference type="ARBA" id="ARBA00022598"/>
    </source>
</evidence>
<reference evidence="25 26" key="1">
    <citation type="submission" date="2019-12" db="EMBL/GenBank/DDBJ databases">
        <title>Mucilaginibacter sp. HMF7410 genome sequencing and assembly.</title>
        <authorList>
            <person name="Kang H."/>
            <person name="Cha I."/>
            <person name="Kim H."/>
            <person name="Joh K."/>
        </authorList>
    </citation>
    <scope>NUCLEOTIDE SEQUENCE [LARGE SCALE GENOMIC DNA]</scope>
    <source>
        <strain evidence="25 26">HMF7410</strain>
    </source>
</reference>
<dbReference type="SUPFAM" id="SSF53244">
    <property type="entry name" value="MurD-like peptide ligases, peptide-binding domain"/>
    <property type="match status" value="1"/>
</dbReference>
<dbReference type="Pfam" id="PF08245">
    <property type="entry name" value="Mur_ligase_M"/>
    <property type="match status" value="1"/>
</dbReference>
<evidence type="ECO:0000313" key="26">
    <source>
        <dbReference type="Proteomes" id="UP000462014"/>
    </source>
</evidence>
<evidence type="ECO:0000256" key="20">
    <source>
        <dbReference type="ARBA" id="ARBA00049035"/>
    </source>
</evidence>
<evidence type="ECO:0000256" key="7">
    <source>
        <dbReference type="ARBA" id="ARBA00013025"/>
    </source>
</evidence>
<evidence type="ECO:0000256" key="12">
    <source>
        <dbReference type="ARBA" id="ARBA00022840"/>
    </source>
</evidence>
<keyword evidence="26" id="KW-1185">Reference proteome</keyword>
<comment type="pathway">
    <text evidence="3">Cofactor biosynthesis; tetrahydrofolate biosynthesis; 7,8-dihydrofolate from 2-amino-4-hydroxy-6-hydroxymethyl-7,8-dihydropteridine diphosphate and 4-aminobenzoate: step 2/2.</text>
</comment>
<evidence type="ECO:0000256" key="3">
    <source>
        <dbReference type="ARBA" id="ARBA00004799"/>
    </source>
</evidence>
<comment type="catalytic activity">
    <reaction evidence="21">
        <text>7,8-dihydropteroate + L-glutamate + ATP = 7,8-dihydrofolate + ADP + phosphate + H(+)</text>
        <dbReference type="Rhea" id="RHEA:23584"/>
        <dbReference type="ChEBI" id="CHEBI:15378"/>
        <dbReference type="ChEBI" id="CHEBI:17839"/>
        <dbReference type="ChEBI" id="CHEBI:29985"/>
        <dbReference type="ChEBI" id="CHEBI:30616"/>
        <dbReference type="ChEBI" id="CHEBI:43474"/>
        <dbReference type="ChEBI" id="CHEBI:57451"/>
        <dbReference type="ChEBI" id="CHEBI:456216"/>
        <dbReference type="EC" id="6.3.2.12"/>
    </reaction>
</comment>
<dbReference type="AlphaFoldDB" id="A0A7K1SVP2"/>
<comment type="caution">
    <text evidence="25">The sequence shown here is derived from an EMBL/GenBank/DDBJ whole genome shotgun (WGS) entry which is preliminary data.</text>
</comment>
<evidence type="ECO:0000259" key="24">
    <source>
        <dbReference type="Pfam" id="PF08245"/>
    </source>
</evidence>
<evidence type="ECO:0000256" key="21">
    <source>
        <dbReference type="ARBA" id="ARBA00049161"/>
    </source>
</evidence>
<comment type="similarity">
    <text evidence="5 22">Belongs to the folylpolyglutamate synthase family.</text>
</comment>
<dbReference type="GO" id="GO:0008841">
    <property type="term" value="F:dihydrofolate synthase activity"/>
    <property type="evidence" value="ECO:0007669"/>
    <property type="project" value="UniProtKB-EC"/>
</dbReference>
<evidence type="ECO:0000256" key="4">
    <source>
        <dbReference type="ARBA" id="ARBA00005150"/>
    </source>
</evidence>
<sequence length="436" mass="48301">MTYQQTLEYLYQQLPMFTRVGASAFKKDLTNTLLLCEKLGNPQHQFKSIHVGGTNGKGSTSHMLAAVLQMAGYKTGLYTSPHLKDFRERIRINGEMIPEQEVIDFTESQQENIAAIEPSFFEMTVAMAFDYFARKKVDVAVIEVGLGGRLDSTNVITPLLSIITNIGWDHMNLLGNTLPEIAAEKAGIIKPNVPVVIGEYQQEVAEVFTEKAKQENAPLRFASEEWVTQKTESKTSTDPFIEVQAQTTVADSTFNLQPLTFNLDLTGSYQLKNLKTVLSAIDGLRRQEFIITDDAVFTALKKVKELTGLMGRWQTLSHQPLIICDTGHNPEGIAEVLKNIAATPHQQLHFVLGMVADKDISKILALLPKDATYYFCKPDMPRGLPAEILKEQAKSFHLSGNNFSSVKEALAAAKVQAQANDLIFVGGSTFVVVEVF</sequence>
<dbReference type="GO" id="GO:0005524">
    <property type="term" value="F:ATP binding"/>
    <property type="evidence" value="ECO:0007669"/>
    <property type="project" value="UniProtKB-KW"/>
</dbReference>
<protein>
    <recommendedName>
        <fullName evidence="8">Dihydrofolate synthase/folylpolyglutamate synthase</fullName>
        <ecNumber evidence="6">6.3.2.12</ecNumber>
        <ecNumber evidence="7">6.3.2.17</ecNumber>
    </recommendedName>
    <alternativeName>
        <fullName evidence="17">Folylpoly-gamma-glutamate synthetase-dihydrofolate synthetase</fullName>
    </alternativeName>
    <alternativeName>
        <fullName evidence="15">Folylpolyglutamate synthetase</fullName>
    </alternativeName>
    <alternativeName>
        <fullName evidence="16">Tetrahydrofolylpolyglutamate synthase</fullName>
    </alternativeName>
</protein>
<evidence type="ECO:0000256" key="18">
    <source>
        <dbReference type="ARBA" id="ARBA00047493"/>
    </source>
</evidence>
<accession>A0A7K1SVP2</accession>